<sequence>MPPYVYQRAHTQDYTLQSNDLLGGGEHPPIRRQRSAEKEALTSSHSSAASLTRSAMPPLPCSPNRRSVTPQILPPLPLCTESPLGAAISQEALAADDPDLVEFKVQVVGSPGVGKTTICQRLTNLDKEDSDFGEKTLL</sequence>
<keyword evidence="3" id="KW-1185">Reference proteome</keyword>
<reference evidence="2 3" key="1">
    <citation type="submission" date="2018-11" db="EMBL/GenBank/DDBJ databases">
        <authorList>
            <consortium name="Pathogen Informatics"/>
        </authorList>
    </citation>
    <scope>NUCLEOTIDE SEQUENCE [LARGE SCALE GENOMIC DNA]</scope>
</reference>
<name>A0A3P7LWI7_DIBLA</name>
<proteinExistence type="predicted"/>
<dbReference type="OrthoDB" id="5239715at2759"/>
<feature type="compositionally biased region" description="Low complexity" evidence="1">
    <location>
        <begin position="41"/>
        <end position="55"/>
    </location>
</feature>
<evidence type="ECO:0000313" key="3">
    <source>
        <dbReference type="Proteomes" id="UP000281553"/>
    </source>
</evidence>
<gene>
    <name evidence="2" type="ORF">DILT_LOCUS11224</name>
</gene>
<evidence type="ECO:0000256" key="1">
    <source>
        <dbReference type="SAM" id="MobiDB-lite"/>
    </source>
</evidence>
<evidence type="ECO:0000313" key="2">
    <source>
        <dbReference type="EMBL" id="VDN15393.1"/>
    </source>
</evidence>
<organism evidence="2 3">
    <name type="scientific">Dibothriocephalus latus</name>
    <name type="common">Fish tapeworm</name>
    <name type="synonym">Diphyllobothrium latum</name>
    <dbReference type="NCBI Taxonomy" id="60516"/>
    <lineage>
        <taxon>Eukaryota</taxon>
        <taxon>Metazoa</taxon>
        <taxon>Spiralia</taxon>
        <taxon>Lophotrochozoa</taxon>
        <taxon>Platyhelminthes</taxon>
        <taxon>Cestoda</taxon>
        <taxon>Eucestoda</taxon>
        <taxon>Diphyllobothriidea</taxon>
        <taxon>Diphyllobothriidae</taxon>
        <taxon>Dibothriocephalus</taxon>
    </lineage>
</organism>
<dbReference type="EMBL" id="UYRU01062350">
    <property type="protein sequence ID" value="VDN15393.1"/>
    <property type="molecule type" value="Genomic_DNA"/>
</dbReference>
<accession>A0A3P7LWI7</accession>
<dbReference type="InterPro" id="IPR027417">
    <property type="entry name" value="P-loop_NTPase"/>
</dbReference>
<dbReference type="AlphaFoldDB" id="A0A3P7LWI7"/>
<feature type="region of interest" description="Disordered" evidence="1">
    <location>
        <begin position="1"/>
        <end position="74"/>
    </location>
</feature>
<protein>
    <submittedName>
        <fullName evidence="2">Uncharacterized protein</fullName>
    </submittedName>
</protein>
<dbReference type="SUPFAM" id="SSF52540">
    <property type="entry name" value="P-loop containing nucleoside triphosphate hydrolases"/>
    <property type="match status" value="1"/>
</dbReference>
<dbReference type="Proteomes" id="UP000281553">
    <property type="component" value="Unassembled WGS sequence"/>
</dbReference>